<accession>A0A3E3DYC4</accession>
<evidence type="ECO:0000313" key="2">
    <source>
        <dbReference type="Proteomes" id="UP000261212"/>
    </source>
</evidence>
<dbReference type="RefSeq" id="WP_117531970.1">
    <property type="nucleotide sequence ID" value="NZ_CP176644.1"/>
</dbReference>
<protein>
    <submittedName>
        <fullName evidence="1">Uncharacterized protein</fullName>
    </submittedName>
</protein>
<reference evidence="1 2" key="1">
    <citation type="submission" date="2018-08" db="EMBL/GenBank/DDBJ databases">
        <title>A genome reference for cultivated species of the human gut microbiota.</title>
        <authorList>
            <person name="Zou Y."/>
            <person name="Xue W."/>
            <person name="Luo G."/>
        </authorList>
    </citation>
    <scope>NUCLEOTIDE SEQUENCE [LARGE SCALE GENOMIC DNA]</scope>
    <source>
        <strain evidence="1 2">AM25-6</strain>
    </source>
</reference>
<sequence length="164" mass="19364">MKFELIRSLEELIESIEGSLILSSSLEYWNDEIDDVTDNLSEISLNDWAEVISTYKIMDDYDSFIGIISFYTLKKGILQIQFIQIDKIDIFTQYMGYGYEAKVYKKLFKKYPKAKFIKYIMSQDELNSNSYMVKSLLDIGFKKKKLKTAGMFDYKFCLNRNDIM</sequence>
<gene>
    <name evidence="1" type="ORF">DW687_04935</name>
</gene>
<evidence type="ECO:0000313" key="1">
    <source>
        <dbReference type="EMBL" id="RGD74115.1"/>
    </source>
</evidence>
<comment type="caution">
    <text evidence="1">The sequence shown here is derived from an EMBL/GenBank/DDBJ whole genome shotgun (WGS) entry which is preliminary data.</text>
</comment>
<dbReference type="AlphaFoldDB" id="A0A3E3DYC4"/>
<proteinExistence type="predicted"/>
<organism evidence="1 2">
    <name type="scientific">Anaerofustis stercorihominis</name>
    <dbReference type="NCBI Taxonomy" id="214853"/>
    <lineage>
        <taxon>Bacteria</taxon>
        <taxon>Bacillati</taxon>
        <taxon>Bacillota</taxon>
        <taxon>Clostridia</taxon>
        <taxon>Eubacteriales</taxon>
        <taxon>Eubacteriaceae</taxon>
        <taxon>Anaerofustis</taxon>
    </lineage>
</organism>
<dbReference type="Proteomes" id="UP000261212">
    <property type="component" value="Unassembled WGS sequence"/>
</dbReference>
<dbReference type="EMBL" id="QUSM01000003">
    <property type="protein sequence ID" value="RGD74115.1"/>
    <property type="molecule type" value="Genomic_DNA"/>
</dbReference>
<name>A0A3E3DYC4_9FIRM</name>